<dbReference type="InterPro" id="IPR051681">
    <property type="entry name" value="Ser/Thr_Kinases-Pseudokinases"/>
</dbReference>
<protein>
    <recommendedName>
        <fullName evidence="2">Protein kinase domain-containing protein</fullName>
    </recommendedName>
</protein>
<feature type="domain" description="Protein kinase" evidence="2">
    <location>
        <begin position="227"/>
        <end position="416"/>
    </location>
</feature>
<feature type="compositionally biased region" description="Polar residues" evidence="1">
    <location>
        <begin position="47"/>
        <end position="58"/>
    </location>
</feature>
<dbReference type="InterPro" id="IPR001245">
    <property type="entry name" value="Ser-Thr/Tyr_kinase_cat_dom"/>
</dbReference>
<dbReference type="SUPFAM" id="SSF56112">
    <property type="entry name" value="Protein kinase-like (PK-like)"/>
    <property type="match status" value="1"/>
</dbReference>
<dbReference type="PANTHER" id="PTHR44329:SF214">
    <property type="entry name" value="PROTEIN KINASE DOMAIN-CONTAINING PROTEIN"/>
    <property type="match status" value="1"/>
</dbReference>
<feature type="region of interest" description="Disordered" evidence="1">
    <location>
        <begin position="73"/>
        <end position="94"/>
    </location>
</feature>
<dbReference type="Gene3D" id="1.10.510.10">
    <property type="entry name" value="Transferase(Phosphotransferase) domain 1"/>
    <property type="match status" value="1"/>
</dbReference>
<dbReference type="Proteomes" id="UP000219338">
    <property type="component" value="Unassembled WGS sequence"/>
</dbReference>
<dbReference type="PROSITE" id="PS50011">
    <property type="entry name" value="PROTEIN_KINASE_DOM"/>
    <property type="match status" value="1"/>
</dbReference>
<dbReference type="STRING" id="47428.A0A284QW64"/>
<name>A0A284QW64_ARMOS</name>
<gene>
    <name evidence="3" type="ORF">ARMOST_03995</name>
</gene>
<evidence type="ECO:0000259" key="2">
    <source>
        <dbReference type="PROSITE" id="PS50011"/>
    </source>
</evidence>
<dbReference type="OrthoDB" id="3236663at2759"/>
<keyword evidence="4" id="KW-1185">Reference proteome</keyword>
<dbReference type="EMBL" id="FUEG01000002">
    <property type="protein sequence ID" value="SJL00682.1"/>
    <property type="molecule type" value="Genomic_DNA"/>
</dbReference>
<feature type="compositionally biased region" description="Polar residues" evidence="1">
    <location>
        <begin position="110"/>
        <end position="121"/>
    </location>
</feature>
<accession>A0A284QW64</accession>
<evidence type="ECO:0000313" key="3">
    <source>
        <dbReference type="EMBL" id="SJL00682.1"/>
    </source>
</evidence>
<dbReference type="Pfam" id="PF07714">
    <property type="entry name" value="PK_Tyr_Ser-Thr"/>
    <property type="match status" value="1"/>
</dbReference>
<feature type="region of interest" description="Disordered" evidence="1">
    <location>
        <begin position="1"/>
        <end position="33"/>
    </location>
</feature>
<dbReference type="InterPro" id="IPR000719">
    <property type="entry name" value="Prot_kinase_dom"/>
</dbReference>
<feature type="compositionally biased region" description="Basic and acidic residues" evidence="1">
    <location>
        <begin position="139"/>
        <end position="162"/>
    </location>
</feature>
<dbReference type="GO" id="GO:0004674">
    <property type="term" value="F:protein serine/threonine kinase activity"/>
    <property type="evidence" value="ECO:0007669"/>
    <property type="project" value="TreeGrafter"/>
</dbReference>
<reference evidence="4" key="1">
    <citation type="journal article" date="2017" name="Nat. Ecol. Evol.">
        <title>Genome expansion and lineage-specific genetic innovations in the forest pathogenic fungi Armillaria.</title>
        <authorList>
            <person name="Sipos G."/>
            <person name="Prasanna A.N."/>
            <person name="Walter M.C."/>
            <person name="O'Connor E."/>
            <person name="Balint B."/>
            <person name="Krizsan K."/>
            <person name="Kiss B."/>
            <person name="Hess J."/>
            <person name="Varga T."/>
            <person name="Slot J."/>
            <person name="Riley R."/>
            <person name="Boka B."/>
            <person name="Rigling D."/>
            <person name="Barry K."/>
            <person name="Lee J."/>
            <person name="Mihaltcheva S."/>
            <person name="LaButti K."/>
            <person name="Lipzen A."/>
            <person name="Waldron R."/>
            <person name="Moloney N.M."/>
            <person name="Sperisen C."/>
            <person name="Kredics L."/>
            <person name="Vagvoelgyi C."/>
            <person name="Patrignani A."/>
            <person name="Fitzpatrick D."/>
            <person name="Nagy I."/>
            <person name="Doyle S."/>
            <person name="Anderson J.B."/>
            <person name="Grigoriev I.V."/>
            <person name="Gueldener U."/>
            <person name="Muensterkoetter M."/>
            <person name="Nagy L.G."/>
        </authorList>
    </citation>
    <scope>NUCLEOTIDE SEQUENCE [LARGE SCALE GENOMIC DNA]</scope>
    <source>
        <strain evidence="4">C18/9</strain>
    </source>
</reference>
<organism evidence="3 4">
    <name type="scientific">Armillaria ostoyae</name>
    <name type="common">Armillaria root rot fungus</name>
    <dbReference type="NCBI Taxonomy" id="47428"/>
    <lineage>
        <taxon>Eukaryota</taxon>
        <taxon>Fungi</taxon>
        <taxon>Dikarya</taxon>
        <taxon>Basidiomycota</taxon>
        <taxon>Agaricomycotina</taxon>
        <taxon>Agaricomycetes</taxon>
        <taxon>Agaricomycetidae</taxon>
        <taxon>Agaricales</taxon>
        <taxon>Marasmiineae</taxon>
        <taxon>Physalacriaceae</taxon>
        <taxon>Armillaria</taxon>
    </lineage>
</organism>
<sequence length="416" mass="46144">MSGIGGQRSGADSGEAPAESPARSPDSQKQMATVKLMCAIAPASVATRPSTIPSSTPKDSGIFLLWTKPAVDDKLTPLGRRTSQASPLGVPRHGSQAADVWSWSTAHSLASPSASSTTQVSDPRRSAGEQQGEPAWRQWAKEARKREETKKKEEETKRKEEEMQPPWRSVELISPSAEIMVMDVLQQELDVLSCPDEYRPTCMKCLQVLSRTRNTVPSSFSCRDVTREGTYPVWGGGFSDIWKGRLHDTQVCLKVLRIFISGEARKKVVRDFCQEALVWRQLQCPPFLGSQRGPSYCLISPWMINGNIISYLEAHPDHDRLMSLVQIAEGMKYLHNLDPPIVHADIRGANNLVTDDLCCCLADFGLSLLAESQGLDSSSRMRKGGIRWLAPEYILPTLFDPSYVAARDICLRVYCH</sequence>
<feature type="region of interest" description="Disordered" evidence="1">
    <location>
        <begin position="110"/>
        <end position="166"/>
    </location>
</feature>
<dbReference type="GO" id="GO:0005524">
    <property type="term" value="F:ATP binding"/>
    <property type="evidence" value="ECO:0007669"/>
    <property type="project" value="InterPro"/>
</dbReference>
<proteinExistence type="predicted"/>
<evidence type="ECO:0000313" key="4">
    <source>
        <dbReference type="Proteomes" id="UP000219338"/>
    </source>
</evidence>
<dbReference type="PANTHER" id="PTHR44329">
    <property type="entry name" value="SERINE/THREONINE-PROTEIN KINASE TNNI3K-RELATED"/>
    <property type="match status" value="1"/>
</dbReference>
<evidence type="ECO:0000256" key="1">
    <source>
        <dbReference type="SAM" id="MobiDB-lite"/>
    </source>
</evidence>
<dbReference type="InterPro" id="IPR011009">
    <property type="entry name" value="Kinase-like_dom_sf"/>
</dbReference>
<feature type="region of interest" description="Disordered" evidence="1">
    <location>
        <begin position="44"/>
        <end position="63"/>
    </location>
</feature>
<dbReference type="AlphaFoldDB" id="A0A284QW64"/>